<dbReference type="Proteomes" id="UP000578091">
    <property type="component" value="Unassembled WGS sequence"/>
</dbReference>
<feature type="signal peptide" evidence="1">
    <location>
        <begin position="1"/>
        <end position="27"/>
    </location>
</feature>
<dbReference type="EMBL" id="JACCKA010000094">
    <property type="protein sequence ID" value="NZA28519.1"/>
    <property type="molecule type" value="Genomic_DNA"/>
</dbReference>
<organism evidence="3 4">
    <name type="scientific">Luteimonas salinisoli</name>
    <dbReference type="NCBI Taxonomy" id="2752307"/>
    <lineage>
        <taxon>Bacteria</taxon>
        <taxon>Pseudomonadati</taxon>
        <taxon>Pseudomonadota</taxon>
        <taxon>Gammaproteobacteria</taxon>
        <taxon>Lysobacterales</taxon>
        <taxon>Lysobacteraceae</taxon>
        <taxon>Luteimonas</taxon>
    </lineage>
</organism>
<evidence type="ECO:0000313" key="3">
    <source>
        <dbReference type="EMBL" id="NZA28519.1"/>
    </source>
</evidence>
<evidence type="ECO:0000256" key="1">
    <source>
        <dbReference type="SAM" id="SignalP"/>
    </source>
</evidence>
<dbReference type="Gene3D" id="2.60.40.10">
    <property type="entry name" value="Immunoglobulins"/>
    <property type="match status" value="1"/>
</dbReference>
<protein>
    <submittedName>
        <fullName evidence="3">DUF11 domain-containing protein</fullName>
    </submittedName>
</protein>
<proteinExistence type="predicted"/>
<reference evidence="3 4" key="1">
    <citation type="submission" date="2020-07" db="EMBL/GenBank/DDBJ databases">
        <title>Luteimonas sp. SJ-92.</title>
        <authorList>
            <person name="Huang X.-X."/>
            <person name="Xu L."/>
            <person name="Sun J.-Q."/>
        </authorList>
    </citation>
    <scope>NUCLEOTIDE SEQUENCE [LARGE SCALE GENOMIC DNA]</scope>
    <source>
        <strain evidence="3 4">SJ-92</strain>
    </source>
</reference>
<name>A0A853JIW5_9GAMM</name>
<keyword evidence="4" id="KW-1185">Reference proteome</keyword>
<dbReference type="AlphaFoldDB" id="A0A853JIW5"/>
<evidence type="ECO:0000313" key="4">
    <source>
        <dbReference type="Proteomes" id="UP000578091"/>
    </source>
</evidence>
<dbReference type="RefSeq" id="WP_180680284.1">
    <property type="nucleotide sequence ID" value="NZ_JACCKA010000094.1"/>
</dbReference>
<comment type="caution">
    <text evidence="3">The sequence shown here is derived from an EMBL/GenBank/DDBJ whole genome shotgun (WGS) entry which is preliminary data.</text>
</comment>
<dbReference type="NCBIfam" id="TIGR01451">
    <property type="entry name" value="B_ant_repeat"/>
    <property type="match status" value="2"/>
</dbReference>
<dbReference type="InterPro" id="IPR051172">
    <property type="entry name" value="Chlamydia_OmcB"/>
</dbReference>
<accession>A0A853JIW5</accession>
<keyword evidence="1" id="KW-0732">Signal</keyword>
<evidence type="ECO:0000259" key="2">
    <source>
        <dbReference type="Pfam" id="PF01345"/>
    </source>
</evidence>
<gene>
    <name evidence="3" type="ORF">H0E84_19275</name>
</gene>
<dbReference type="InterPro" id="IPR047589">
    <property type="entry name" value="DUF11_rpt"/>
</dbReference>
<feature type="chain" id="PRO_5033068222" evidence="1">
    <location>
        <begin position="28"/>
        <end position="615"/>
    </location>
</feature>
<dbReference type="Gene3D" id="2.60.40.740">
    <property type="match status" value="1"/>
</dbReference>
<feature type="domain" description="DUF11" evidence="2">
    <location>
        <begin position="516"/>
        <end position="613"/>
    </location>
</feature>
<dbReference type="PANTHER" id="PTHR34819">
    <property type="entry name" value="LARGE CYSTEINE-RICH PERIPLASMIC PROTEIN OMCB"/>
    <property type="match status" value="1"/>
</dbReference>
<dbReference type="PANTHER" id="PTHR34819:SF3">
    <property type="entry name" value="CELL SURFACE PROTEIN"/>
    <property type="match status" value="1"/>
</dbReference>
<dbReference type="Pfam" id="PF01345">
    <property type="entry name" value="DUF11"/>
    <property type="match status" value="1"/>
</dbReference>
<dbReference type="InterPro" id="IPR001434">
    <property type="entry name" value="OmcB-like_DUF11"/>
</dbReference>
<dbReference type="InterPro" id="IPR013783">
    <property type="entry name" value="Ig-like_fold"/>
</dbReference>
<sequence length="615" mass="62553">MSTSAPRAATAALCAILLMLAASAAQAQVVRSFTPRASFNQPGNAAMIGNALMTCTDGANQCAQARLGTATGTTGANHPNNNNAHQMVFVDVDPAAGLGNSSSADLNLPAGATVLFAGLYWGARADGAAAGRNALQFRPAGAIGYQTITAAQLDTNTIGGTAANRAYFASADVTALVQAAGNGTYTAGGIVGTTGTDRYAGWSLIVLYRDTNEPFRRLMVYDGAANVTDGAPVDISVSGLLTPLTGSFDTFLGALTWEGDLSILGDQFVMNGTQLNDGLNPATNFWNSTVSRLGSHLSAKTPDYVNQLGMDIDYVDASNILANGATSATFQFTSSGDVYYPHALVFAVDLFVPDLITSFTKQVVDLNGGELVPGDELEYTVSFVNEGEDGALDVIVTDPIPANTSYVPGSLEILGNAPGAPTGAMTDAAGDDLAEFLAGPDRVVFRLGNGADASSGGQILPDEAASFRFRVVVDDDNALAETDIVNTARIDYVSQTLDEPFDGESSATITVAPIADLSIVKSSSDDAVTSGDEVVYQIVVANNGPSAADGAVVTDPGVPDSLECTALVCSADGGAACPAGPTPAQLAAGLVIPTLPNGGTVTLALTCTVTASGVP</sequence>